<evidence type="ECO:0000256" key="1">
    <source>
        <dbReference type="SAM" id="MobiDB-lite"/>
    </source>
</evidence>
<evidence type="ECO:0000313" key="2">
    <source>
        <dbReference type="EMBL" id="JAD20655.1"/>
    </source>
</evidence>
<dbReference type="EMBL" id="GBRH01277240">
    <property type="protein sequence ID" value="JAD20655.1"/>
    <property type="molecule type" value="Transcribed_RNA"/>
</dbReference>
<accession>A0A0A8Y6F8</accession>
<reference evidence="2" key="1">
    <citation type="submission" date="2014-09" db="EMBL/GenBank/DDBJ databases">
        <authorList>
            <person name="Magalhaes I.L.F."/>
            <person name="Oliveira U."/>
            <person name="Santos F.R."/>
            <person name="Vidigal T.H.D.A."/>
            <person name="Brescovit A.D."/>
            <person name="Santos A.J."/>
        </authorList>
    </citation>
    <scope>NUCLEOTIDE SEQUENCE</scope>
    <source>
        <tissue evidence="2">Shoot tissue taken approximately 20 cm above the soil surface</tissue>
    </source>
</reference>
<proteinExistence type="predicted"/>
<name>A0A0A8Y6F8_ARUDO</name>
<protein>
    <submittedName>
        <fullName evidence="2">Uncharacterized protein</fullName>
    </submittedName>
</protein>
<dbReference type="AlphaFoldDB" id="A0A0A8Y6F8"/>
<organism evidence="2">
    <name type="scientific">Arundo donax</name>
    <name type="common">Giant reed</name>
    <name type="synonym">Donax arundinaceus</name>
    <dbReference type="NCBI Taxonomy" id="35708"/>
    <lineage>
        <taxon>Eukaryota</taxon>
        <taxon>Viridiplantae</taxon>
        <taxon>Streptophyta</taxon>
        <taxon>Embryophyta</taxon>
        <taxon>Tracheophyta</taxon>
        <taxon>Spermatophyta</taxon>
        <taxon>Magnoliopsida</taxon>
        <taxon>Liliopsida</taxon>
        <taxon>Poales</taxon>
        <taxon>Poaceae</taxon>
        <taxon>PACMAD clade</taxon>
        <taxon>Arundinoideae</taxon>
        <taxon>Arundineae</taxon>
        <taxon>Arundo</taxon>
    </lineage>
</organism>
<reference evidence="2" key="2">
    <citation type="journal article" date="2015" name="Data Brief">
        <title>Shoot transcriptome of the giant reed, Arundo donax.</title>
        <authorList>
            <person name="Barrero R.A."/>
            <person name="Guerrero F.D."/>
            <person name="Moolhuijzen P."/>
            <person name="Goolsby J.A."/>
            <person name="Tidwell J."/>
            <person name="Bellgard S.E."/>
            <person name="Bellgard M.I."/>
        </authorList>
    </citation>
    <scope>NUCLEOTIDE SEQUENCE</scope>
    <source>
        <tissue evidence="2">Shoot tissue taken approximately 20 cm above the soil surface</tissue>
    </source>
</reference>
<feature type="region of interest" description="Disordered" evidence="1">
    <location>
        <begin position="114"/>
        <end position="147"/>
    </location>
</feature>
<sequence>MLLCLHDENGAVGVPEAVITDTSKQSPLEEAIVMAAHDEKVGSELVRHLADDAPGVPDRHLHLNLHLVVTLNLAHVLAVERAELLRLLHHGVRHLPAVPVHRGSHLLREQVPGGVEHGVGGRRRADVEQDDGVPARGRGEAAEAPPQRAHALVALVHRHQDAPPLRRRLAGHCWHAYLTRVT</sequence>